<evidence type="ECO:0000313" key="2">
    <source>
        <dbReference type="Proteomes" id="UP000823886"/>
    </source>
</evidence>
<dbReference type="Proteomes" id="UP000823886">
    <property type="component" value="Unassembled WGS sequence"/>
</dbReference>
<accession>A0A9D2PS64</accession>
<sequence length="436" mass="47814">MKRNLMNKTTLKILSFVIAAFTWLIVTNMEDPVTEVTFYNIPVTIANASYLESNSQIPALTDGRDTVNVTIKAKSSVIKDLDQEDITAQADMTQIISMDTTPVMVPVTAQCTDISAEDITVNPGNIPIDVEEKVTIEQKIYSTYGDTLPDKNYEVGSVKAEPDVVDISGPASLISKIDRVVARIDVSNMTEDTLVEAELQIYDKNQEELTAKQLATLNLSGIEDNKVKVRVDLWKVQNNVKIQAEYTGQPESGYEVNAVESTPATISIAGTDEALEEFAETGNVLTIPGELIDVTGKSEDFTTSVNLTDLLPTGIQLARNINSTASVTAKILPYNSRELSIPSTNITTLPENMDAYDVIFEKEKVVVRVKGKEADLDKLTVKDIKLSVNLQNYKEGEWEVPVQVSLPDGYEQVDNITVAVRLVKAAEASKQTEDGK</sequence>
<name>A0A9D2PS64_9FIRM</name>
<dbReference type="PANTHER" id="PTHR37804">
    <property type="entry name" value="CDAA REGULATORY PROTEIN CDAR"/>
    <property type="match status" value="1"/>
</dbReference>
<comment type="caution">
    <text evidence="1">The sequence shown here is derived from an EMBL/GenBank/DDBJ whole genome shotgun (WGS) entry which is preliminary data.</text>
</comment>
<evidence type="ECO:0008006" key="3">
    <source>
        <dbReference type="Google" id="ProtNLM"/>
    </source>
</evidence>
<dbReference type="PANTHER" id="PTHR37804:SF1">
    <property type="entry name" value="CDAA REGULATORY PROTEIN CDAR"/>
    <property type="match status" value="1"/>
</dbReference>
<evidence type="ECO:0000313" key="1">
    <source>
        <dbReference type="EMBL" id="HJC65030.1"/>
    </source>
</evidence>
<organism evidence="1 2">
    <name type="scientific">Candidatus Blautia merdavium</name>
    <dbReference type="NCBI Taxonomy" id="2838494"/>
    <lineage>
        <taxon>Bacteria</taxon>
        <taxon>Bacillati</taxon>
        <taxon>Bacillota</taxon>
        <taxon>Clostridia</taxon>
        <taxon>Lachnospirales</taxon>
        <taxon>Lachnospiraceae</taxon>
        <taxon>Blautia</taxon>
    </lineage>
</organism>
<protein>
    <recommendedName>
        <fullName evidence="3">YbbR-like protein</fullName>
    </recommendedName>
</protein>
<dbReference type="Gene3D" id="2.170.120.30">
    <property type="match status" value="2"/>
</dbReference>
<dbReference type="Gene3D" id="2.170.120.40">
    <property type="entry name" value="YbbR-like domain"/>
    <property type="match status" value="2"/>
</dbReference>
<reference evidence="1" key="2">
    <citation type="submission" date="2021-04" db="EMBL/GenBank/DDBJ databases">
        <authorList>
            <person name="Gilroy R."/>
        </authorList>
    </citation>
    <scope>NUCLEOTIDE SEQUENCE</scope>
    <source>
        <strain evidence="1">ChiBcec2-3848</strain>
    </source>
</reference>
<dbReference type="AlphaFoldDB" id="A0A9D2PS64"/>
<gene>
    <name evidence="1" type="ORF">H9753_15670</name>
</gene>
<dbReference type="InterPro" id="IPR012505">
    <property type="entry name" value="YbbR"/>
</dbReference>
<proteinExistence type="predicted"/>
<reference evidence="1" key="1">
    <citation type="journal article" date="2021" name="PeerJ">
        <title>Extensive microbial diversity within the chicken gut microbiome revealed by metagenomics and culture.</title>
        <authorList>
            <person name="Gilroy R."/>
            <person name="Ravi A."/>
            <person name="Getino M."/>
            <person name="Pursley I."/>
            <person name="Horton D.L."/>
            <person name="Alikhan N.F."/>
            <person name="Baker D."/>
            <person name="Gharbi K."/>
            <person name="Hall N."/>
            <person name="Watson M."/>
            <person name="Adriaenssens E.M."/>
            <person name="Foster-Nyarko E."/>
            <person name="Jarju S."/>
            <person name="Secka A."/>
            <person name="Antonio M."/>
            <person name="Oren A."/>
            <person name="Chaudhuri R.R."/>
            <person name="La Ragione R."/>
            <person name="Hildebrand F."/>
            <person name="Pallen M.J."/>
        </authorList>
    </citation>
    <scope>NUCLEOTIDE SEQUENCE</scope>
    <source>
        <strain evidence="1">ChiBcec2-3848</strain>
    </source>
</reference>
<dbReference type="EMBL" id="DWVZ01000229">
    <property type="protein sequence ID" value="HJC65030.1"/>
    <property type="molecule type" value="Genomic_DNA"/>
</dbReference>
<dbReference type="Pfam" id="PF07949">
    <property type="entry name" value="YbbR"/>
    <property type="match status" value="3"/>
</dbReference>
<dbReference type="InterPro" id="IPR053154">
    <property type="entry name" value="c-di-AMP_regulator"/>
</dbReference>